<evidence type="ECO:0000256" key="1">
    <source>
        <dbReference type="SAM" id="Phobius"/>
    </source>
</evidence>
<feature type="chain" id="PRO_5040837907" evidence="2">
    <location>
        <begin position="23"/>
        <end position="224"/>
    </location>
</feature>
<evidence type="ECO:0000256" key="2">
    <source>
        <dbReference type="SAM" id="SignalP"/>
    </source>
</evidence>
<dbReference type="KEGG" id="bgt:106069879"/>
<dbReference type="RefSeq" id="XP_013085100.2">
    <property type="nucleotide sequence ID" value="XM_013229646.2"/>
</dbReference>
<evidence type="ECO:0000313" key="3">
    <source>
        <dbReference type="Proteomes" id="UP001165740"/>
    </source>
</evidence>
<evidence type="ECO:0000313" key="4">
    <source>
        <dbReference type="RefSeq" id="XP_013085100.2"/>
    </source>
</evidence>
<accession>A0A9U8EF38</accession>
<dbReference type="OrthoDB" id="10315816at2759"/>
<dbReference type="Proteomes" id="UP001165740">
    <property type="component" value="Chromosome 11"/>
</dbReference>
<feature type="signal peptide" evidence="2">
    <location>
        <begin position="1"/>
        <end position="22"/>
    </location>
</feature>
<organism evidence="3 4">
    <name type="scientific">Biomphalaria glabrata</name>
    <name type="common">Bloodfluke planorb</name>
    <name type="synonym">Freshwater snail</name>
    <dbReference type="NCBI Taxonomy" id="6526"/>
    <lineage>
        <taxon>Eukaryota</taxon>
        <taxon>Metazoa</taxon>
        <taxon>Spiralia</taxon>
        <taxon>Lophotrochozoa</taxon>
        <taxon>Mollusca</taxon>
        <taxon>Gastropoda</taxon>
        <taxon>Heterobranchia</taxon>
        <taxon>Euthyneura</taxon>
        <taxon>Panpulmonata</taxon>
        <taxon>Hygrophila</taxon>
        <taxon>Lymnaeoidea</taxon>
        <taxon>Planorbidae</taxon>
        <taxon>Biomphalaria</taxon>
    </lineage>
</organism>
<gene>
    <name evidence="4" type="primary">LOC106069879</name>
</gene>
<keyword evidence="3" id="KW-1185">Reference proteome</keyword>
<dbReference type="GeneID" id="106069879"/>
<reference evidence="4" key="1">
    <citation type="submission" date="2025-08" db="UniProtKB">
        <authorList>
            <consortium name="RefSeq"/>
        </authorList>
    </citation>
    <scope>IDENTIFICATION</scope>
</reference>
<proteinExistence type="predicted"/>
<keyword evidence="1" id="KW-0472">Membrane</keyword>
<protein>
    <submittedName>
        <fullName evidence="4">Uncharacterized protein LOC106069879</fullName>
    </submittedName>
</protein>
<keyword evidence="1" id="KW-1133">Transmembrane helix</keyword>
<keyword evidence="2" id="KW-0732">Signal</keyword>
<dbReference type="AlphaFoldDB" id="A0A9U8EF38"/>
<sequence>MGLTEHVLYLLVTCLCLSTINGQLSRLSLVFQHVKDPNARSLSEMWLDDVNINLIQNKICFGGSDATFVLRANPASGTMEVVAKSLALDVAEPDVKSCRPSSSAVVCDADMCQEDASCSVRALVRCELDNDVSDWETTQFIDFVLYQRSGRLAMLDCMEECTYADSEEIAATGEGHGLPTWALGLIIAGAVVLGALCVAAFVVWKIRSSAPTSKKFCGKITCAK</sequence>
<name>A0A9U8EF38_BIOGL</name>
<keyword evidence="1" id="KW-0812">Transmembrane</keyword>
<feature type="transmembrane region" description="Helical" evidence="1">
    <location>
        <begin position="181"/>
        <end position="204"/>
    </location>
</feature>